<protein>
    <submittedName>
        <fullName evidence="2">Uncharacterized protein</fullName>
    </submittedName>
</protein>
<keyword evidence="1" id="KW-1133">Transmembrane helix</keyword>
<name>A0A919QFV6_9ACTN</name>
<keyword evidence="3" id="KW-1185">Reference proteome</keyword>
<sequence>MLRTPSLGELVSSEPNWIVVTIIGAILGATINWWWLLAKYIATRTSRHPLEGEWHECHYTIRKGQEQLMRGMVIIKRGLKHNLVVRVHDESRITNGPRHGLEYRGHAAIERGLVLHAKCESHPHSLTMRFMEYLPLNPDPLVGLWFSVDFDYAPASGPTVLTRRRLSDEEAKALLYTHSATTKRTVRLRIQGHSRIKQTGNTTAPDVHR</sequence>
<feature type="transmembrane region" description="Helical" evidence="1">
    <location>
        <begin position="17"/>
        <end position="37"/>
    </location>
</feature>
<evidence type="ECO:0000256" key="1">
    <source>
        <dbReference type="SAM" id="Phobius"/>
    </source>
</evidence>
<dbReference type="EMBL" id="BOOA01000043">
    <property type="protein sequence ID" value="GIH26640.1"/>
    <property type="molecule type" value="Genomic_DNA"/>
</dbReference>
<dbReference type="Proteomes" id="UP000640052">
    <property type="component" value="Unassembled WGS sequence"/>
</dbReference>
<reference evidence="2" key="1">
    <citation type="submission" date="2021-01" db="EMBL/GenBank/DDBJ databases">
        <title>Whole genome shotgun sequence of Acrocarpospora phusangensis NBRC 108782.</title>
        <authorList>
            <person name="Komaki H."/>
            <person name="Tamura T."/>
        </authorList>
    </citation>
    <scope>NUCLEOTIDE SEQUENCE</scope>
    <source>
        <strain evidence="2">NBRC 108782</strain>
    </source>
</reference>
<keyword evidence="1" id="KW-0472">Membrane</keyword>
<dbReference type="RefSeq" id="WP_204043315.1">
    <property type="nucleotide sequence ID" value="NZ_BOOA01000043.1"/>
</dbReference>
<proteinExistence type="predicted"/>
<organism evidence="2 3">
    <name type="scientific">Acrocarpospora phusangensis</name>
    <dbReference type="NCBI Taxonomy" id="1070424"/>
    <lineage>
        <taxon>Bacteria</taxon>
        <taxon>Bacillati</taxon>
        <taxon>Actinomycetota</taxon>
        <taxon>Actinomycetes</taxon>
        <taxon>Streptosporangiales</taxon>
        <taxon>Streptosporangiaceae</taxon>
        <taxon>Acrocarpospora</taxon>
    </lineage>
</organism>
<comment type="caution">
    <text evidence="2">The sequence shown here is derived from an EMBL/GenBank/DDBJ whole genome shotgun (WGS) entry which is preliminary data.</text>
</comment>
<accession>A0A919QFV6</accession>
<evidence type="ECO:0000313" key="2">
    <source>
        <dbReference type="EMBL" id="GIH26640.1"/>
    </source>
</evidence>
<gene>
    <name evidence="2" type="ORF">Aph01nite_49500</name>
</gene>
<keyword evidence="1" id="KW-0812">Transmembrane</keyword>
<evidence type="ECO:0000313" key="3">
    <source>
        <dbReference type="Proteomes" id="UP000640052"/>
    </source>
</evidence>
<dbReference type="AlphaFoldDB" id="A0A919QFV6"/>